<organism evidence="2 3">
    <name type="scientific">Nocardiopsis composta</name>
    <dbReference type="NCBI Taxonomy" id="157465"/>
    <lineage>
        <taxon>Bacteria</taxon>
        <taxon>Bacillati</taxon>
        <taxon>Actinomycetota</taxon>
        <taxon>Actinomycetes</taxon>
        <taxon>Streptosporangiales</taxon>
        <taxon>Nocardiopsidaceae</taxon>
        <taxon>Nocardiopsis</taxon>
    </lineage>
</organism>
<evidence type="ECO:0000256" key="1">
    <source>
        <dbReference type="SAM" id="MobiDB-lite"/>
    </source>
</evidence>
<sequence>MVIDPEGLVRQQAGAHREVLVDVLDIDAVRRTRTYGTAGVSRPLVLLAERDRPVPLPAYGGALSAPPWARDHLDHPRHEAEERP</sequence>
<proteinExistence type="predicted"/>
<comment type="caution">
    <text evidence="2">The sequence shown here is derived from an EMBL/GenBank/DDBJ whole genome shotgun (WGS) entry which is preliminary data.</text>
</comment>
<dbReference type="AlphaFoldDB" id="A0A7W8QSA7"/>
<protein>
    <submittedName>
        <fullName evidence="2">Uncharacterized protein</fullName>
    </submittedName>
</protein>
<accession>A0A7W8QSA7</accession>
<name>A0A7W8QSA7_9ACTN</name>
<feature type="region of interest" description="Disordered" evidence="1">
    <location>
        <begin position="58"/>
        <end position="84"/>
    </location>
</feature>
<evidence type="ECO:0000313" key="3">
    <source>
        <dbReference type="Proteomes" id="UP000572635"/>
    </source>
</evidence>
<feature type="compositionally biased region" description="Basic and acidic residues" evidence="1">
    <location>
        <begin position="69"/>
        <end position="84"/>
    </location>
</feature>
<reference evidence="2 3" key="1">
    <citation type="submission" date="2020-08" db="EMBL/GenBank/DDBJ databases">
        <title>Sequencing the genomes of 1000 actinobacteria strains.</title>
        <authorList>
            <person name="Klenk H.-P."/>
        </authorList>
    </citation>
    <scope>NUCLEOTIDE SEQUENCE [LARGE SCALE GENOMIC DNA]</scope>
    <source>
        <strain evidence="2 3">DSM 44551</strain>
    </source>
</reference>
<evidence type="ECO:0000313" key="2">
    <source>
        <dbReference type="EMBL" id="MBB5435604.1"/>
    </source>
</evidence>
<dbReference type="EMBL" id="JACHDB010000002">
    <property type="protein sequence ID" value="MBB5435604.1"/>
    <property type="molecule type" value="Genomic_DNA"/>
</dbReference>
<keyword evidence="3" id="KW-1185">Reference proteome</keyword>
<dbReference type="Proteomes" id="UP000572635">
    <property type="component" value="Unassembled WGS sequence"/>
</dbReference>
<gene>
    <name evidence="2" type="ORF">HDA36_005752</name>
</gene>